<feature type="domain" description="HD-GYP" evidence="1">
    <location>
        <begin position="63"/>
        <end position="280"/>
    </location>
</feature>
<dbReference type="Proteomes" id="UP000198847">
    <property type="component" value="Unassembled WGS sequence"/>
</dbReference>
<dbReference type="OrthoDB" id="1676279at2"/>
<dbReference type="InterPro" id="IPR003607">
    <property type="entry name" value="HD/PDEase_dom"/>
</dbReference>
<dbReference type="AlphaFoldDB" id="A0A1H8PN49"/>
<dbReference type="Gene3D" id="1.10.3210.10">
    <property type="entry name" value="Hypothetical protein af1432"/>
    <property type="match status" value="1"/>
</dbReference>
<keyword evidence="3" id="KW-1185">Reference proteome</keyword>
<dbReference type="EMBL" id="FODY01000002">
    <property type="protein sequence ID" value="SEO43216.1"/>
    <property type="molecule type" value="Genomic_DNA"/>
</dbReference>
<gene>
    <name evidence="2" type="ORF">SAMN04490178_10226</name>
</gene>
<dbReference type="PROSITE" id="PS51832">
    <property type="entry name" value="HD_GYP"/>
    <property type="match status" value="1"/>
</dbReference>
<dbReference type="PANTHER" id="PTHR43155:SF2">
    <property type="entry name" value="CYCLIC DI-GMP PHOSPHODIESTERASE PA4108"/>
    <property type="match status" value="1"/>
</dbReference>
<dbReference type="SMART" id="SM00471">
    <property type="entry name" value="HDc"/>
    <property type="match status" value="1"/>
</dbReference>
<evidence type="ECO:0000313" key="2">
    <source>
        <dbReference type="EMBL" id="SEO43216.1"/>
    </source>
</evidence>
<dbReference type="STRING" id="112903.SAMN04490178_10226"/>
<organism evidence="2 3">
    <name type="scientific">Propionispora vibrioides</name>
    <dbReference type="NCBI Taxonomy" id="112903"/>
    <lineage>
        <taxon>Bacteria</taxon>
        <taxon>Bacillati</taxon>
        <taxon>Bacillota</taxon>
        <taxon>Negativicutes</taxon>
        <taxon>Selenomonadales</taxon>
        <taxon>Sporomusaceae</taxon>
        <taxon>Propionispora</taxon>
    </lineage>
</organism>
<dbReference type="CDD" id="cd00077">
    <property type="entry name" value="HDc"/>
    <property type="match status" value="1"/>
</dbReference>
<reference evidence="2 3" key="1">
    <citation type="submission" date="2016-10" db="EMBL/GenBank/DDBJ databases">
        <authorList>
            <person name="de Groot N.N."/>
        </authorList>
    </citation>
    <scope>NUCLEOTIDE SEQUENCE [LARGE SCALE GENOMIC DNA]</scope>
    <source>
        <strain evidence="2 3">DSM 13305</strain>
    </source>
</reference>
<dbReference type="RefSeq" id="WP_091743747.1">
    <property type="nucleotide sequence ID" value="NZ_FODY01000002.1"/>
</dbReference>
<evidence type="ECO:0000313" key="3">
    <source>
        <dbReference type="Proteomes" id="UP000198847"/>
    </source>
</evidence>
<dbReference type="SUPFAM" id="SSF109604">
    <property type="entry name" value="HD-domain/PDEase-like"/>
    <property type="match status" value="1"/>
</dbReference>
<protein>
    <submittedName>
        <fullName evidence="2">HD-GYP domain, c-di-GMP phosphodiesterase class II (Or its inactivated variant)</fullName>
    </submittedName>
</protein>
<name>A0A1H8PN49_9FIRM</name>
<proteinExistence type="predicted"/>
<dbReference type="InterPro" id="IPR037522">
    <property type="entry name" value="HD_GYP_dom"/>
</dbReference>
<dbReference type="PANTHER" id="PTHR43155">
    <property type="entry name" value="CYCLIC DI-GMP PHOSPHODIESTERASE PA4108-RELATED"/>
    <property type="match status" value="1"/>
</dbReference>
<dbReference type="Pfam" id="PF13487">
    <property type="entry name" value="HD_5"/>
    <property type="match status" value="1"/>
</dbReference>
<evidence type="ECO:0000259" key="1">
    <source>
        <dbReference type="PROSITE" id="PS51832"/>
    </source>
</evidence>
<accession>A0A1H8PN49</accession>
<sequence length="291" mass="33099">MEAIDIDKLEAGMICSQTICDVRGVILVGAGVTLTQSCINRLKRFNIQKVEIQAEEPPAPPPLPRPEFPVQQTLLTIQRLTNGIRQQNMLRLQSSAETFESIIYAVLEKPYVQQFLDQDAQDEKLYNHSLRVTIIALYMGMICRYDMLNLEYLAMAGIMHDCGMGGVLKEDDRQHPLNGFIKMRNNAHIPMVVALTCLQHHERYDGKGFPLGLKRDQIIEFAKIIAIADQYDHLIIGGCSPQEALFKLLEGKRKLFDPTIINLLNNIIDWPHALLRNHHPEPLQITNDQEP</sequence>